<comment type="catalytic activity">
    <reaction evidence="1">
        <text>ATP + protein L-histidine = ADP + protein N-phospho-L-histidine.</text>
        <dbReference type="EC" id="2.7.13.3"/>
    </reaction>
</comment>
<dbReference type="InterPro" id="IPR003660">
    <property type="entry name" value="HAMP_dom"/>
</dbReference>
<feature type="domain" description="Response regulatory" evidence="12">
    <location>
        <begin position="484"/>
        <end position="598"/>
    </location>
</feature>
<keyword evidence="15" id="KW-1185">Reference proteome</keyword>
<dbReference type="SMART" id="SM00388">
    <property type="entry name" value="HisKA"/>
    <property type="match status" value="1"/>
</dbReference>
<evidence type="ECO:0000256" key="3">
    <source>
        <dbReference type="ARBA" id="ARBA00012438"/>
    </source>
</evidence>
<keyword evidence="5" id="KW-0808">Transferase</keyword>
<comment type="caution">
    <text evidence="14">The sequence shown here is derived from an EMBL/GenBank/DDBJ whole genome shotgun (WGS) entry which is preliminary data.</text>
</comment>
<dbReference type="InterPro" id="IPR036097">
    <property type="entry name" value="HisK_dim/P_sf"/>
</dbReference>
<name>A0A9X3HXA5_9VIBR</name>
<dbReference type="FunFam" id="3.30.565.10:FF:000010">
    <property type="entry name" value="Sensor histidine kinase RcsC"/>
    <property type="match status" value="1"/>
</dbReference>
<gene>
    <name evidence="14" type="ORF">MD535_16105</name>
</gene>
<dbReference type="RefSeq" id="WP_265676056.1">
    <property type="nucleotide sequence ID" value="NZ_JAKRRY010000023.1"/>
</dbReference>
<dbReference type="SUPFAM" id="SSF158472">
    <property type="entry name" value="HAMP domain-like"/>
    <property type="match status" value="1"/>
</dbReference>
<feature type="transmembrane region" description="Helical" evidence="10">
    <location>
        <begin position="7"/>
        <end position="31"/>
    </location>
</feature>
<dbReference type="GO" id="GO:0016787">
    <property type="term" value="F:hydrolase activity"/>
    <property type="evidence" value="ECO:0007669"/>
    <property type="project" value="UniProtKB-KW"/>
</dbReference>
<dbReference type="AlphaFoldDB" id="A0A9X3HXA5"/>
<dbReference type="InterPro" id="IPR004358">
    <property type="entry name" value="Sig_transdc_His_kin-like_C"/>
</dbReference>
<evidence type="ECO:0000313" key="14">
    <source>
        <dbReference type="EMBL" id="MCW8347525.1"/>
    </source>
</evidence>
<keyword evidence="7" id="KW-0378">Hydrolase</keyword>
<dbReference type="Pfam" id="PF00512">
    <property type="entry name" value="HisKA"/>
    <property type="match status" value="1"/>
</dbReference>
<dbReference type="SMART" id="SM00304">
    <property type="entry name" value="HAMP"/>
    <property type="match status" value="1"/>
</dbReference>
<dbReference type="SUPFAM" id="SSF55874">
    <property type="entry name" value="ATPase domain of HSP90 chaperone/DNA topoisomerase II/histidine kinase"/>
    <property type="match status" value="1"/>
</dbReference>
<dbReference type="CDD" id="cd06225">
    <property type="entry name" value="HAMP"/>
    <property type="match status" value="1"/>
</dbReference>
<evidence type="ECO:0000256" key="1">
    <source>
        <dbReference type="ARBA" id="ARBA00000085"/>
    </source>
</evidence>
<dbReference type="PROSITE" id="PS50885">
    <property type="entry name" value="HAMP"/>
    <property type="match status" value="1"/>
</dbReference>
<dbReference type="GO" id="GO:0000155">
    <property type="term" value="F:phosphorelay sensor kinase activity"/>
    <property type="evidence" value="ECO:0007669"/>
    <property type="project" value="InterPro"/>
</dbReference>
<dbReference type="SMART" id="SM00387">
    <property type="entry name" value="HATPase_c"/>
    <property type="match status" value="1"/>
</dbReference>
<keyword evidence="10" id="KW-0812">Transmembrane</keyword>
<dbReference type="InterPro" id="IPR001789">
    <property type="entry name" value="Sig_transdc_resp-reg_receiver"/>
</dbReference>
<evidence type="ECO:0000256" key="4">
    <source>
        <dbReference type="ARBA" id="ARBA00022553"/>
    </source>
</evidence>
<dbReference type="CDD" id="cd00082">
    <property type="entry name" value="HisKA"/>
    <property type="match status" value="1"/>
</dbReference>
<dbReference type="InterPro" id="IPR005467">
    <property type="entry name" value="His_kinase_dom"/>
</dbReference>
<dbReference type="PRINTS" id="PR00344">
    <property type="entry name" value="BCTRLSENSOR"/>
</dbReference>
<comment type="subcellular location">
    <subcellularLocation>
        <location evidence="2">Membrane</location>
    </subcellularLocation>
</comment>
<feature type="modified residue" description="4-aspartylphosphate" evidence="9">
    <location>
        <position position="533"/>
    </location>
</feature>
<feature type="domain" description="HAMP" evidence="13">
    <location>
        <begin position="164"/>
        <end position="216"/>
    </location>
</feature>
<evidence type="ECO:0000259" key="12">
    <source>
        <dbReference type="PROSITE" id="PS50110"/>
    </source>
</evidence>
<dbReference type="PROSITE" id="PS50110">
    <property type="entry name" value="RESPONSE_REGULATORY"/>
    <property type="match status" value="1"/>
</dbReference>
<dbReference type="PANTHER" id="PTHR43047">
    <property type="entry name" value="TWO-COMPONENT HISTIDINE PROTEIN KINASE"/>
    <property type="match status" value="1"/>
</dbReference>
<keyword evidence="14" id="KW-0547">Nucleotide-binding</keyword>
<feature type="domain" description="Histidine kinase" evidence="11">
    <location>
        <begin position="238"/>
        <end position="455"/>
    </location>
</feature>
<evidence type="ECO:0000256" key="6">
    <source>
        <dbReference type="ARBA" id="ARBA00022777"/>
    </source>
</evidence>
<evidence type="ECO:0000313" key="15">
    <source>
        <dbReference type="Proteomes" id="UP001155587"/>
    </source>
</evidence>
<dbReference type="Pfam" id="PF02518">
    <property type="entry name" value="HATPase_c"/>
    <property type="match status" value="1"/>
</dbReference>
<dbReference type="PANTHER" id="PTHR43047:SF78">
    <property type="entry name" value="SENSORY_REGULATORY PROTEIN RPFC"/>
    <property type="match status" value="1"/>
</dbReference>
<dbReference type="SMART" id="SM00448">
    <property type="entry name" value="REC"/>
    <property type="match status" value="1"/>
</dbReference>
<dbReference type="Gene3D" id="3.40.50.2300">
    <property type="match status" value="1"/>
</dbReference>
<dbReference type="SUPFAM" id="SSF47384">
    <property type="entry name" value="Homodimeric domain of signal transducing histidine kinase"/>
    <property type="match status" value="1"/>
</dbReference>
<keyword evidence="14" id="KW-0067">ATP-binding</keyword>
<evidence type="ECO:0000256" key="9">
    <source>
        <dbReference type="PROSITE-ProRule" id="PRU00169"/>
    </source>
</evidence>
<dbReference type="CDD" id="cd17546">
    <property type="entry name" value="REC_hyHK_CKI1_RcsC-like"/>
    <property type="match status" value="1"/>
</dbReference>
<evidence type="ECO:0000259" key="13">
    <source>
        <dbReference type="PROSITE" id="PS50885"/>
    </source>
</evidence>
<evidence type="ECO:0000256" key="2">
    <source>
        <dbReference type="ARBA" id="ARBA00004370"/>
    </source>
</evidence>
<dbReference type="EC" id="2.7.13.3" evidence="3"/>
<dbReference type="Pfam" id="PF00072">
    <property type="entry name" value="Response_reg"/>
    <property type="match status" value="1"/>
</dbReference>
<evidence type="ECO:0000259" key="11">
    <source>
        <dbReference type="PROSITE" id="PS50109"/>
    </source>
</evidence>
<evidence type="ECO:0000256" key="10">
    <source>
        <dbReference type="SAM" id="Phobius"/>
    </source>
</evidence>
<dbReference type="GO" id="GO:0005524">
    <property type="term" value="F:ATP binding"/>
    <property type="evidence" value="ECO:0007669"/>
    <property type="project" value="UniProtKB-KW"/>
</dbReference>
<dbReference type="EMBL" id="JAKRRY010000023">
    <property type="protein sequence ID" value="MCW8347525.1"/>
    <property type="molecule type" value="Genomic_DNA"/>
</dbReference>
<keyword evidence="4 9" id="KW-0597">Phosphoprotein</keyword>
<dbReference type="PROSITE" id="PS50109">
    <property type="entry name" value="HIS_KIN"/>
    <property type="match status" value="1"/>
</dbReference>
<reference evidence="14" key="1">
    <citation type="submission" date="2022-02" db="EMBL/GenBank/DDBJ databases">
        <title>Vibrio sp. nov, a new bacterium isolated from seawater.</title>
        <authorList>
            <person name="Yuan Y."/>
        </authorList>
    </citation>
    <scope>NUCLEOTIDE SEQUENCE</scope>
    <source>
        <strain evidence="14">ZSDZ65</strain>
    </source>
</reference>
<keyword evidence="8" id="KW-0902">Two-component regulatory system</keyword>
<dbReference type="SUPFAM" id="SSF52172">
    <property type="entry name" value="CheY-like"/>
    <property type="match status" value="1"/>
</dbReference>
<dbReference type="CDD" id="cd16922">
    <property type="entry name" value="HATPase_EvgS-ArcB-TorS-like"/>
    <property type="match status" value="1"/>
</dbReference>
<dbReference type="GO" id="GO:0016020">
    <property type="term" value="C:membrane"/>
    <property type="evidence" value="ECO:0007669"/>
    <property type="project" value="UniProtKB-SubCell"/>
</dbReference>
<evidence type="ECO:0000256" key="8">
    <source>
        <dbReference type="ARBA" id="ARBA00023012"/>
    </source>
</evidence>
<accession>A0A9X3HXA5</accession>
<dbReference type="Proteomes" id="UP001155587">
    <property type="component" value="Unassembled WGS sequence"/>
</dbReference>
<keyword evidence="6" id="KW-0418">Kinase</keyword>
<evidence type="ECO:0000256" key="7">
    <source>
        <dbReference type="ARBA" id="ARBA00022801"/>
    </source>
</evidence>
<keyword evidence="10" id="KW-1133">Transmembrane helix</keyword>
<dbReference type="Pfam" id="PF00672">
    <property type="entry name" value="HAMP"/>
    <property type="match status" value="1"/>
</dbReference>
<dbReference type="InterPro" id="IPR003661">
    <property type="entry name" value="HisK_dim/P_dom"/>
</dbReference>
<dbReference type="Gene3D" id="6.10.340.10">
    <property type="match status" value="1"/>
</dbReference>
<protein>
    <recommendedName>
        <fullName evidence="3">histidine kinase</fullName>
        <ecNumber evidence="3">2.7.13.3</ecNumber>
    </recommendedName>
</protein>
<keyword evidence="10" id="KW-0472">Membrane</keyword>
<dbReference type="Gene3D" id="1.10.287.130">
    <property type="match status" value="1"/>
</dbReference>
<sequence>MKFRTKMIVGVAIIEAIFLMVLVFYAMSFLAESNAELFQNKMAGTLSLLKQSSIDALLTYDIARLTSIARDVLVDPDVVYVKMYIGNTEVVAVGEVLSTHSHQPQDYYFRTLDIDFESNYIGRLELMFDGRRITEVVRSSGIYLGGIAVIEIVFVAVASWLFGWTLTKDLHKITRANREIERKGPGHRVEHHNQDEIGQVIDAFNSMSTAMHKQYEELQRSQDQALAANQAKDDFLALISHEIRTPLNGILGMSKYMESELTGESKKNCKVINDSGEHLMSILNDILDFSKIEQNQLELNPSPFNMLATVRLTQSFYKPLCTEKNIQLSVINNIPSNIEWDGDESRIKQIVFNLMGNAIKFTNKGGVTCRVTWSESLSRLMIEVQDTGAGIAEDKVDVILDPFVQADNTITRDYGGTGLGLSIVSKLVEKMHGTIEVASQLGEGSTFTVVLPLAFKVNQSSASLLTGQTNKLEDVSWRPPNGSRVLLVDDNKVNLLVGKKWCEKIGFIVDVANNHHEAMNCLRTRSYYCMLIDNHMPEVSGIELIQKMVIEQDNLIIFGWTADLTAETHKAFIQVGAKGVVVKPLNVQNFTQIVINTLKTIPPPLK</sequence>
<organism evidence="14 15">
    <name type="scientific">Vibrio qingdaonensis</name>
    <dbReference type="NCBI Taxonomy" id="2829491"/>
    <lineage>
        <taxon>Bacteria</taxon>
        <taxon>Pseudomonadati</taxon>
        <taxon>Pseudomonadota</taxon>
        <taxon>Gammaproteobacteria</taxon>
        <taxon>Vibrionales</taxon>
        <taxon>Vibrionaceae</taxon>
        <taxon>Vibrio</taxon>
    </lineage>
</organism>
<proteinExistence type="predicted"/>
<evidence type="ECO:0000256" key="5">
    <source>
        <dbReference type="ARBA" id="ARBA00022679"/>
    </source>
</evidence>
<dbReference type="InterPro" id="IPR036890">
    <property type="entry name" value="HATPase_C_sf"/>
</dbReference>
<dbReference type="InterPro" id="IPR011006">
    <property type="entry name" value="CheY-like_superfamily"/>
</dbReference>
<dbReference type="InterPro" id="IPR003594">
    <property type="entry name" value="HATPase_dom"/>
</dbReference>
<feature type="transmembrane region" description="Helical" evidence="10">
    <location>
        <begin position="142"/>
        <end position="166"/>
    </location>
</feature>
<dbReference type="Gene3D" id="3.30.565.10">
    <property type="entry name" value="Histidine kinase-like ATPase, C-terminal domain"/>
    <property type="match status" value="1"/>
</dbReference>